<dbReference type="EMBL" id="AFZZ01000247">
    <property type="protein sequence ID" value="EHJ36367.1"/>
    <property type="molecule type" value="Genomic_DNA"/>
</dbReference>
<proteinExistence type="predicted"/>
<gene>
    <name evidence="2" type="ORF">HMPREF0673_02797</name>
</gene>
<evidence type="ECO:0000313" key="2">
    <source>
        <dbReference type="EMBL" id="EHJ36367.1"/>
    </source>
</evidence>
<evidence type="ECO:0000259" key="1">
    <source>
        <dbReference type="Pfam" id="PF08308"/>
    </source>
</evidence>
<evidence type="ECO:0000313" key="3">
    <source>
        <dbReference type="Proteomes" id="UP000004407"/>
    </source>
</evidence>
<sequence length="184" mass="20608">MHTAMYAQTDTQSKAQMVFSNDFHDASGQLGNLTAHFITEKTWTDMNGEIGAIVRIKVTGMSVSEMSKLKVIGSANASVHDTQFLENEQEWIVPLSKGTNMWLEMSHPTYGKSTRLSLPKLKEKGMYDVTLVNNRTTTIVVHSLPDGADVYLDGNHHGKTPCEISEQRFGKHDLKLMSALRLRR</sequence>
<comment type="caution">
    <text evidence="2">The sequence shown here is derived from an EMBL/GenBank/DDBJ whole genome shotgun (WGS) entry which is preliminary data.</text>
</comment>
<feature type="domain" description="PEGA" evidence="1">
    <location>
        <begin position="137"/>
        <end position="176"/>
    </location>
</feature>
<dbReference type="AlphaFoldDB" id="G6B1M2"/>
<dbReference type="Pfam" id="PF08308">
    <property type="entry name" value="PEGA"/>
    <property type="match status" value="1"/>
</dbReference>
<accession>G6B1M2</accession>
<protein>
    <recommendedName>
        <fullName evidence="1">PEGA domain-containing protein</fullName>
    </recommendedName>
</protein>
<dbReference type="HOGENOM" id="CLU_1466975_0_0_10"/>
<organism evidence="2 3">
    <name type="scientific">Leyella stercorea DSM 18206</name>
    <dbReference type="NCBI Taxonomy" id="1002367"/>
    <lineage>
        <taxon>Bacteria</taxon>
        <taxon>Pseudomonadati</taxon>
        <taxon>Bacteroidota</taxon>
        <taxon>Bacteroidia</taxon>
        <taxon>Bacteroidales</taxon>
        <taxon>Prevotellaceae</taxon>
        <taxon>Leyella</taxon>
    </lineage>
</organism>
<reference evidence="2 3" key="1">
    <citation type="submission" date="2011-08" db="EMBL/GenBank/DDBJ databases">
        <authorList>
            <person name="Weinstock G."/>
            <person name="Sodergren E."/>
            <person name="Clifton S."/>
            <person name="Fulton L."/>
            <person name="Fulton B."/>
            <person name="Courtney L."/>
            <person name="Fronick C."/>
            <person name="Harrison M."/>
            <person name="Strong C."/>
            <person name="Farmer C."/>
            <person name="Delahaunty K."/>
            <person name="Markovic C."/>
            <person name="Hall O."/>
            <person name="Minx P."/>
            <person name="Tomlinson C."/>
            <person name="Mitreva M."/>
            <person name="Hou S."/>
            <person name="Chen J."/>
            <person name="Wollam A."/>
            <person name="Pepin K.H."/>
            <person name="Johnson M."/>
            <person name="Bhonagiri V."/>
            <person name="Zhang X."/>
            <person name="Suruliraj S."/>
            <person name="Warren W."/>
            <person name="Chinwalla A."/>
            <person name="Mardis E.R."/>
            <person name="Wilson R.K."/>
        </authorList>
    </citation>
    <scope>NUCLEOTIDE SEQUENCE [LARGE SCALE GENOMIC DNA]</scope>
    <source>
        <strain evidence="2 3">DSM 18206</strain>
    </source>
</reference>
<dbReference type="Proteomes" id="UP000004407">
    <property type="component" value="Unassembled WGS sequence"/>
</dbReference>
<name>G6B1M2_9BACT</name>
<dbReference type="InterPro" id="IPR013229">
    <property type="entry name" value="PEGA"/>
</dbReference>
<dbReference type="PATRIC" id="fig|1002367.3.peg.2253"/>